<evidence type="ECO:0000313" key="5">
    <source>
        <dbReference type="EMBL" id="MEQ0564221.1"/>
    </source>
</evidence>
<dbReference type="InterPro" id="IPR050204">
    <property type="entry name" value="AraC_XylS_family_regulators"/>
</dbReference>
<evidence type="ECO:0000256" key="3">
    <source>
        <dbReference type="ARBA" id="ARBA00023163"/>
    </source>
</evidence>
<name>A0ABV0LPK5_9PSEU</name>
<evidence type="ECO:0000256" key="1">
    <source>
        <dbReference type="ARBA" id="ARBA00023015"/>
    </source>
</evidence>
<dbReference type="SUPFAM" id="SSF46689">
    <property type="entry name" value="Homeodomain-like"/>
    <property type="match status" value="2"/>
</dbReference>
<accession>A0ABV0LPK5</accession>
<dbReference type="InterPro" id="IPR018060">
    <property type="entry name" value="HTH_AraC"/>
</dbReference>
<organism evidence="5 6">
    <name type="scientific">Amycolatopsis melonis</name>
    <dbReference type="NCBI Taxonomy" id="3156488"/>
    <lineage>
        <taxon>Bacteria</taxon>
        <taxon>Bacillati</taxon>
        <taxon>Actinomycetota</taxon>
        <taxon>Actinomycetes</taxon>
        <taxon>Pseudonocardiales</taxon>
        <taxon>Pseudonocardiaceae</taxon>
        <taxon>Amycolatopsis</taxon>
    </lineage>
</organism>
<dbReference type="Proteomes" id="UP001440984">
    <property type="component" value="Unassembled WGS sequence"/>
</dbReference>
<keyword evidence="6" id="KW-1185">Reference proteome</keyword>
<keyword evidence="3" id="KW-0804">Transcription</keyword>
<dbReference type="InterPro" id="IPR032783">
    <property type="entry name" value="AraC_lig"/>
</dbReference>
<reference evidence="5 6" key="1">
    <citation type="submission" date="2024-05" db="EMBL/GenBank/DDBJ databases">
        <authorList>
            <person name="Zhao H."/>
            <person name="Xu Y."/>
            <person name="Lin S."/>
            <person name="Spain J.C."/>
            <person name="Zhou N.-Y."/>
        </authorList>
    </citation>
    <scope>NUCLEOTIDE SEQUENCE [LARGE SCALE GENOMIC DNA]</scope>
    <source>
        <strain evidence="5 6">NEAU-NG30</strain>
    </source>
</reference>
<sequence length="304" mass="33374">MKPVEDVLASMNIEHSQYQRVDARAPWGISFHPRDAAYLMLIASGSCWLTTGNADGPQYLEAGACFLMQAGHDFVLQHDPDDDVESCASIITDVVVEHGGDGELTEILFGRFPFDSDAAEPLLTRLPPLVRLELDGPSNGTLRATFDLIAQETATRGIGSGLITSRLADVLFIQALRACCASFGDGTVSWIAALRDPELAPALQAMHADLARPWTIDTLAREANMSRSAFAAAFKARTGETPLAYLTSWRMYRTKTLLRDTSLSLHEIARRVGYDSGTALSRAFSRREGTSPGAWRRRHHNRQL</sequence>
<dbReference type="RefSeq" id="WP_348955280.1">
    <property type="nucleotide sequence ID" value="NZ_JBDZYD010000014.1"/>
</dbReference>
<dbReference type="Pfam" id="PF12852">
    <property type="entry name" value="Cupin_6"/>
    <property type="match status" value="1"/>
</dbReference>
<comment type="caution">
    <text evidence="5">The sequence shown here is derived from an EMBL/GenBank/DDBJ whole genome shotgun (WGS) entry which is preliminary data.</text>
</comment>
<keyword evidence="1" id="KW-0805">Transcription regulation</keyword>
<dbReference type="EMBL" id="JBDZYD010000014">
    <property type="protein sequence ID" value="MEQ0564221.1"/>
    <property type="molecule type" value="Genomic_DNA"/>
</dbReference>
<dbReference type="PROSITE" id="PS01124">
    <property type="entry name" value="HTH_ARAC_FAMILY_2"/>
    <property type="match status" value="1"/>
</dbReference>
<dbReference type="Gene3D" id="1.10.10.60">
    <property type="entry name" value="Homeodomain-like"/>
    <property type="match status" value="2"/>
</dbReference>
<evidence type="ECO:0000313" key="6">
    <source>
        <dbReference type="Proteomes" id="UP001440984"/>
    </source>
</evidence>
<dbReference type="PROSITE" id="PS00041">
    <property type="entry name" value="HTH_ARAC_FAMILY_1"/>
    <property type="match status" value="1"/>
</dbReference>
<dbReference type="InterPro" id="IPR018062">
    <property type="entry name" value="HTH_AraC-typ_CS"/>
</dbReference>
<proteinExistence type="predicted"/>
<feature type="domain" description="HTH araC/xylS-type" evidence="4">
    <location>
        <begin position="200"/>
        <end position="298"/>
    </location>
</feature>
<dbReference type="SMART" id="SM00342">
    <property type="entry name" value="HTH_ARAC"/>
    <property type="match status" value="1"/>
</dbReference>
<dbReference type="InterPro" id="IPR009057">
    <property type="entry name" value="Homeodomain-like_sf"/>
</dbReference>
<evidence type="ECO:0000259" key="4">
    <source>
        <dbReference type="PROSITE" id="PS01124"/>
    </source>
</evidence>
<protein>
    <submittedName>
        <fullName evidence="5">AraC family transcriptional regulator</fullName>
    </submittedName>
</protein>
<evidence type="ECO:0000256" key="2">
    <source>
        <dbReference type="ARBA" id="ARBA00023125"/>
    </source>
</evidence>
<gene>
    <name evidence="5" type="ORF">ABJI51_34510</name>
</gene>
<dbReference type="PANTHER" id="PTHR46796:SF7">
    <property type="entry name" value="ARAC FAMILY TRANSCRIPTIONAL REGULATOR"/>
    <property type="match status" value="1"/>
</dbReference>
<keyword evidence="2" id="KW-0238">DNA-binding</keyword>
<dbReference type="PANTHER" id="PTHR46796">
    <property type="entry name" value="HTH-TYPE TRANSCRIPTIONAL ACTIVATOR RHAS-RELATED"/>
    <property type="match status" value="1"/>
</dbReference>
<dbReference type="Pfam" id="PF12833">
    <property type="entry name" value="HTH_18"/>
    <property type="match status" value="1"/>
</dbReference>